<dbReference type="Proteomes" id="UP000184480">
    <property type="component" value="Unassembled WGS sequence"/>
</dbReference>
<reference evidence="2" key="1">
    <citation type="submission" date="2016-11" db="EMBL/GenBank/DDBJ databases">
        <authorList>
            <person name="Varghese N."/>
            <person name="Submissions S."/>
        </authorList>
    </citation>
    <scope>NUCLEOTIDE SEQUENCE [LARGE SCALE GENOMIC DNA]</scope>
    <source>
        <strain evidence="2">DSM 27370</strain>
    </source>
</reference>
<dbReference type="OrthoDB" id="1073301at2"/>
<dbReference type="RefSeq" id="WP_139261990.1">
    <property type="nucleotide sequence ID" value="NZ_BBXL01000001.1"/>
</dbReference>
<dbReference type="AlphaFoldDB" id="A0A1M4UM88"/>
<accession>A0A1M4UM88</accession>
<evidence type="ECO:0000313" key="2">
    <source>
        <dbReference type="Proteomes" id="UP000184480"/>
    </source>
</evidence>
<dbReference type="EMBL" id="FQUC01000001">
    <property type="protein sequence ID" value="SHE57871.1"/>
    <property type="molecule type" value="Genomic_DNA"/>
</dbReference>
<sequence>MKTIKELTVKMTFRVGLENVEVSDVVFNGLNKIEEQGNFSDDKMNISKDQEMLTAWDWLGRNIDSNDAMDTEYEIEDFIK</sequence>
<keyword evidence="2" id="KW-1185">Reference proteome</keyword>
<evidence type="ECO:0000313" key="1">
    <source>
        <dbReference type="EMBL" id="SHE57871.1"/>
    </source>
</evidence>
<organism evidence="1 2">
    <name type="scientific">Dysgonomonas macrotermitis</name>
    <dbReference type="NCBI Taxonomy" id="1346286"/>
    <lineage>
        <taxon>Bacteria</taxon>
        <taxon>Pseudomonadati</taxon>
        <taxon>Bacteroidota</taxon>
        <taxon>Bacteroidia</taxon>
        <taxon>Bacteroidales</taxon>
        <taxon>Dysgonomonadaceae</taxon>
        <taxon>Dysgonomonas</taxon>
    </lineage>
</organism>
<gene>
    <name evidence="1" type="ORF">SAMN05444362_101646</name>
</gene>
<proteinExistence type="predicted"/>
<dbReference type="STRING" id="1346286.SAMN05444362_101646"/>
<name>A0A1M4UM88_9BACT</name>
<protein>
    <submittedName>
        <fullName evidence="1">Uncharacterized protein</fullName>
    </submittedName>
</protein>